<keyword evidence="4" id="KW-1185">Reference proteome</keyword>
<dbReference type="Proteomes" id="UP000239649">
    <property type="component" value="Unassembled WGS sequence"/>
</dbReference>
<sequence>MTLNERQKLIRLQEHAKEEEEKLLDVFNVVEQLHAADLHKLLNVERGEYRLNRVPRPGKSPARISAVGLALALPRHVLGCLLTGQPAVPPDDTTAQLTSAEIESTSHYDHIAKALGLLTSLCDLAFHHPGLRDATLDQREFGMQLVDAVNMVLLAVTGPEAQTCQAAAGSQARVQEAMDRAAMVPAALRALAYAFTAGSPEAAAAAADGVLDWQSICEALLQHPRGAMLLEAGFDAVRVVVLSVRAALVGDTSGDAVYQLAYNAGASIELLSYLVVTPLFYKRLMLHDPCGAAPLRLVLACLTLHDAPLAAPPFARSADRASSAASSKLVAVQPPYCTEKGEGAAELLTARGFALLLMLAECEEPSFMDQVAQHPATRRLADHVNNRAAAYIGQVLLRPSMALCPAAPGESQMCINTLRAAELLSDDSNFRAGLIPLLAPTTAHLLASEPDSFQARWCGGPEAVAYHQGDDILINSVSMASLETVQSYERAAAAAFTASRSHKAKALRMGQQLALERAALLAKLLANLHVYVEGSCSADLKDAFVRRMLQVLRSQPATASQRLRYALTNLQQLHRLLAPFGPQAPLELQLLSEIDVGLLNDLAARVAQALTPPLEQQQQQQPVAEQQQQQAAPVAEQQQVQQEQQAQQQQQQQQADATGQQQQQQQHAERAGEEGKAAMDIES</sequence>
<organism evidence="3 4">
    <name type="scientific">Micractinium conductrix</name>
    <dbReference type="NCBI Taxonomy" id="554055"/>
    <lineage>
        <taxon>Eukaryota</taxon>
        <taxon>Viridiplantae</taxon>
        <taxon>Chlorophyta</taxon>
        <taxon>core chlorophytes</taxon>
        <taxon>Trebouxiophyceae</taxon>
        <taxon>Chlorellales</taxon>
        <taxon>Chlorellaceae</taxon>
        <taxon>Chlorella clade</taxon>
        <taxon>Micractinium</taxon>
    </lineage>
</organism>
<dbReference type="PANTHER" id="PTHR35743:SF1">
    <property type="entry name" value="NODULIN HOMEOBOX"/>
    <property type="match status" value="1"/>
</dbReference>
<feature type="domain" description="Nodulin homeobox N-terminal" evidence="2">
    <location>
        <begin position="348"/>
        <end position="565"/>
    </location>
</feature>
<dbReference type="AlphaFoldDB" id="A0A2P6V2K5"/>
<name>A0A2P6V2K5_9CHLO</name>
<feature type="domain" description="Nodulin homeobox N-terminal" evidence="2">
    <location>
        <begin position="25"/>
        <end position="285"/>
    </location>
</feature>
<keyword evidence="3" id="KW-0371">Homeobox</keyword>
<dbReference type="InterPro" id="IPR039325">
    <property type="entry name" value="NDX"/>
</dbReference>
<feature type="compositionally biased region" description="Low complexity" evidence="1">
    <location>
        <begin position="617"/>
        <end position="666"/>
    </location>
</feature>
<proteinExistence type="predicted"/>
<keyword evidence="3" id="KW-0238">DNA-binding</keyword>
<reference evidence="3 4" key="1">
    <citation type="journal article" date="2018" name="Plant J.">
        <title>Genome sequences of Chlorella sorokiniana UTEX 1602 and Micractinium conductrix SAG 241.80: implications to maltose excretion by a green alga.</title>
        <authorList>
            <person name="Arriola M.B."/>
            <person name="Velmurugan N."/>
            <person name="Zhang Y."/>
            <person name="Plunkett M.H."/>
            <person name="Hondzo H."/>
            <person name="Barney B.M."/>
        </authorList>
    </citation>
    <scope>NUCLEOTIDE SEQUENCE [LARGE SCALE GENOMIC DNA]</scope>
    <source>
        <strain evidence="3 4">SAG 241.80</strain>
    </source>
</reference>
<dbReference type="InterPro" id="IPR057287">
    <property type="entry name" value="Ndx_N"/>
</dbReference>
<evidence type="ECO:0000256" key="1">
    <source>
        <dbReference type="SAM" id="MobiDB-lite"/>
    </source>
</evidence>
<accession>A0A2P6V2K5</accession>
<feature type="compositionally biased region" description="Basic and acidic residues" evidence="1">
    <location>
        <begin position="667"/>
        <end position="683"/>
    </location>
</feature>
<comment type="caution">
    <text evidence="3">The sequence shown here is derived from an EMBL/GenBank/DDBJ whole genome shotgun (WGS) entry which is preliminary data.</text>
</comment>
<dbReference type="GO" id="GO:0003697">
    <property type="term" value="F:single-stranded DNA binding"/>
    <property type="evidence" value="ECO:0007669"/>
    <property type="project" value="InterPro"/>
</dbReference>
<protein>
    <submittedName>
        <fullName evidence="3">Nodulin homeobox isoform X1</fullName>
    </submittedName>
</protein>
<evidence type="ECO:0000313" key="4">
    <source>
        <dbReference type="Proteomes" id="UP000239649"/>
    </source>
</evidence>
<evidence type="ECO:0000313" key="3">
    <source>
        <dbReference type="EMBL" id="PSC68312.1"/>
    </source>
</evidence>
<dbReference type="OrthoDB" id="511511at2759"/>
<dbReference type="EMBL" id="LHPF02000038">
    <property type="protein sequence ID" value="PSC68312.1"/>
    <property type="molecule type" value="Genomic_DNA"/>
</dbReference>
<feature type="region of interest" description="Disordered" evidence="1">
    <location>
        <begin position="617"/>
        <end position="683"/>
    </location>
</feature>
<dbReference type="Pfam" id="PF25246">
    <property type="entry name" value="Nodulin_N"/>
    <property type="match status" value="2"/>
</dbReference>
<dbReference type="PANTHER" id="PTHR35743">
    <property type="entry name" value="NODULIN HOMEOBOX"/>
    <property type="match status" value="1"/>
</dbReference>
<gene>
    <name evidence="3" type="ORF">C2E20_8066</name>
</gene>
<evidence type="ECO:0000259" key="2">
    <source>
        <dbReference type="Pfam" id="PF25246"/>
    </source>
</evidence>